<dbReference type="InterPro" id="IPR018497">
    <property type="entry name" value="Peptidase_M13_C"/>
</dbReference>
<evidence type="ECO:0000256" key="7">
    <source>
        <dbReference type="ARBA" id="ARBA00023049"/>
    </source>
</evidence>
<proteinExistence type="inferred from homology"/>
<accession>A0A7I4YRU0</accession>
<dbReference type="InterPro" id="IPR000718">
    <property type="entry name" value="Peptidase_M13"/>
</dbReference>
<comment type="similarity">
    <text evidence="2">Belongs to the peptidase M13 family.</text>
</comment>
<evidence type="ECO:0000256" key="2">
    <source>
        <dbReference type="ARBA" id="ARBA00007357"/>
    </source>
</evidence>
<comment type="cofactor">
    <cofactor evidence="1">
        <name>Zn(2+)</name>
        <dbReference type="ChEBI" id="CHEBI:29105"/>
    </cofactor>
</comment>
<dbReference type="OMA" id="EYKSGFP"/>
<dbReference type="OrthoDB" id="6475849at2759"/>
<sequence length="819" mass="94253">MSLDWNHREYYSDDTSQYASPVFNSIRNHFEDTVPRKQAPSLRRQSSCRPSTSIYLPQKKSKPTLRSCLGRLSGLEVFLFVVVLLLLLVLGAVLFCWLILLEGYRTFDEGLPIYATPFENSSVGVDRTAKNHNGVVCTSRECVTIAGFLAGNLNDKVDPCDDFYEFACGNYGLNRNLPANKPLRHTISDVQSRLNKQVKSILQMPILDTESKWDRLAKGYYQKCLDEEELERTGLTAIREIVDWVGGWPTLQGTNWKEWDYSWEQQLALLMNRTGVNAVILELAVTHDPANSTNTVIELDQPKWGVGSRWPYLMGPDDPMLKNYTHLMTLTAIALGADPKLAEKEMYEAMELELKLVNFSADDMVRRDPDRGNNRFQLWQLKSHFPLIDFEQYVRTVFKGLANVSPNHTVIIREIEYFTGIQHILTSTPKRVIANYVAWRLVQGFSPFLPPTAREPFYQFKANQTGMFNSPPPDRWEDCVTLSVIMMDMPVGKLFVEHFFERERAMEKMQELTTFLKGEFIKQLHVLDWMDESTRRRAVEKAGMIEYKNGFPEVLFNDTWMDEHWGIVIKPKEYLLHLTIRIKLARYAEELMRLDQPLDRSMWYQSPAQVDAYYAPNNNEMIFPAGIMQFPFLTLGVPNYITYGMVGAVIGHEVSHAFDDQGGRYDELGNLNDWWDTETAEKFTEKTRCFVRQYSSVKVAEAGIHLNGQLSLGENIADNGGVKTAFNAYKAWRSNTSMEEPALPGFQNFTSEQMFFLAYANNWCSVVRPKHYVQIIMTDVHAPSKYRATIPLQNRIEFAQAFNCARGTPMNPEKKCQVW</sequence>
<dbReference type="Pfam" id="PF05649">
    <property type="entry name" value="Peptidase_M13_N"/>
    <property type="match status" value="1"/>
</dbReference>
<reference evidence="12" key="1">
    <citation type="submission" date="2020-12" db="UniProtKB">
        <authorList>
            <consortium name="WormBaseParasite"/>
        </authorList>
    </citation>
    <scope>IDENTIFICATION</scope>
    <source>
        <strain evidence="12">MHco3</strain>
    </source>
</reference>
<name>A0A7I4YRU0_HAECO</name>
<dbReference type="InterPro" id="IPR042089">
    <property type="entry name" value="Peptidase_M13_dom_2"/>
</dbReference>
<dbReference type="WBParaSite" id="HCON_00134670-00001">
    <property type="protein sequence ID" value="HCON_00134670-00001"/>
    <property type="gene ID" value="HCON_00134670"/>
</dbReference>
<evidence type="ECO:0000313" key="12">
    <source>
        <dbReference type="WBParaSite" id="HCON_00134670-00001"/>
    </source>
</evidence>
<keyword evidence="8" id="KW-0472">Membrane</keyword>
<dbReference type="PRINTS" id="PR00786">
    <property type="entry name" value="NEPRILYSIN"/>
</dbReference>
<dbReference type="GO" id="GO:0016485">
    <property type="term" value="P:protein processing"/>
    <property type="evidence" value="ECO:0007669"/>
    <property type="project" value="TreeGrafter"/>
</dbReference>
<keyword evidence="7" id="KW-0482">Metalloprotease</keyword>
<evidence type="ECO:0000256" key="6">
    <source>
        <dbReference type="ARBA" id="ARBA00022833"/>
    </source>
</evidence>
<dbReference type="PANTHER" id="PTHR11733:SF192">
    <property type="entry name" value="NEPRILYSIN-21"/>
    <property type="match status" value="1"/>
</dbReference>
<keyword evidence="11" id="KW-1185">Reference proteome</keyword>
<dbReference type="SUPFAM" id="SSF55486">
    <property type="entry name" value="Metalloproteases ('zincins'), catalytic domain"/>
    <property type="match status" value="1"/>
</dbReference>
<dbReference type="AlphaFoldDB" id="A0A7I4YRU0"/>
<evidence type="ECO:0000259" key="10">
    <source>
        <dbReference type="Pfam" id="PF05649"/>
    </source>
</evidence>
<evidence type="ECO:0000256" key="1">
    <source>
        <dbReference type="ARBA" id="ARBA00001947"/>
    </source>
</evidence>
<organism evidence="11 12">
    <name type="scientific">Haemonchus contortus</name>
    <name type="common">Barber pole worm</name>
    <dbReference type="NCBI Taxonomy" id="6289"/>
    <lineage>
        <taxon>Eukaryota</taxon>
        <taxon>Metazoa</taxon>
        <taxon>Ecdysozoa</taxon>
        <taxon>Nematoda</taxon>
        <taxon>Chromadorea</taxon>
        <taxon>Rhabditida</taxon>
        <taxon>Rhabditina</taxon>
        <taxon>Rhabditomorpha</taxon>
        <taxon>Strongyloidea</taxon>
        <taxon>Trichostrongylidae</taxon>
        <taxon>Haemonchus</taxon>
    </lineage>
</organism>
<keyword evidence="4" id="KW-0479">Metal-binding</keyword>
<dbReference type="GO" id="GO:0004222">
    <property type="term" value="F:metalloendopeptidase activity"/>
    <property type="evidence" value="ECO:0007669"/>
    <property type="project" value="InterPro"/>
</dbReference>
<keyword evidence="8" id="KW-0812">Transmembrane</keyword>
<dbReference type="InterPro" id="IPR024079">
    <property type="entry name" value="MetalloPept_cat_dom_sf"/>
</dbReference>
<keyword evidence="3" id="KW-0645">Protease</keyword>
<feature type="transmembrane region" description="Helical" evidence="8">
    <location>
        <begin position="77"/>
        <end position="100"/>
    </location>
</feature>
<evidence type="ECO:0000256" key="8">
    <source>
        <dbReference type="SAM" id="Phobius"/>
    </source>
</evidence>
<dbReference type="GO" id="GO:0005886">
    <property type="term" value="C:plasma membrane"/>
    <property type="evidence" value="ECO:0007669"/>
    <property type="project" value="TreeGrafter"/>
</dbReference>
<dbReference type="InterPro" id="IPR008753">
    <property type="entry name" value="Peptidase_M13_N"/>
</dbReference>
<feature type="domain" description="Peptidase M13 N-terminal" evidence="10">
    <location>
        <begin position="159"/>
        <end position="552"/>
    </location>
</feature>
<keyword evidence="6" id="KW-0862">Zinc</keyword>
<evidence type="ECO:0000256" key="4">
    <source>
        <dbReference type="ARBA" id="ARBA00022723"/>
    </source>
</evidence>
<protein>
    <submittedName>
        <fullName evidence="12">Peptidase M13 domain containing protein</fullName>
    </submittedName>
</protein>
<dbReference type="PANTHER" id="PTHR11733">
    <property type="entry name" value="ZINC METALLOPROTEASE FAMILY M13 NEPRILYSIN-RELATED"/>
    <property type="match status" value="1"/>
</dbReference>
<evidence type="ECO:0000256" key="3">
    <source>
        <dbReference type="ARBA" id="ARBA00022670"/>
    </source>
</evidence>
<dbReference type="PROSITE" id="PS51885">
    <property type="entry name" value="NEPRILYSIN"/>
    <property type="match status" value="1"/>
</dbReference>
<dbReference type="GO" id="GO:0046872">
    <property type="term" value="F:metal ion binding"/>
    <property type="evidence" value="ECO:0007669"/>
    <property type="project" value="UniProtKB-KW"/>
</dbReference>
<dbReference type="Proteomes" id="UP000025227">
    <property type="component" value="Unplaced"/>
</dbReference>
<evidence type="ECO:0000313" key="11">
    <source>
        <dbReference type="Proteomes" id="UP000025227"/>
    </source>
</evidence>
<keyword evidence="5" id="KW-0378">Hydrolase</keyword>
<dbReference type="Gene3D" id="3.40.390.10">
    <property type="entry name" value="Collagenase (Catalytic Domain)"/>
    <property type="match status" value="1"/>
</dbReference>
<dbReference type="CDD" id="cd08662">
    <property type="entry name" value="M13"/>
    <property type="match status" value="1"/>
</dbReference>
<feature type="domain" description="Peptidase M13 C-terminal" evidence="9">
    <location>
        <begin position="612"/>
        <end position="818"/>
    </location>
</feature>
<keyword evidence="8" id="KW-1133">Transmembrane helix</keyword>
<dbReference type="Gene3D" id="1.10.1380.10">
    <property type="entry name" value="Neutral endopeptidase , domain2"/>
    <property type="match status" value="1"/>
</dbReference>
<evidence type="ECO:0000259" key="9">
    <source>
        <dbReference type="Pfam" id="PF01431"/>
    </source>
</evidence>
<evidence type="ECO:0000256" key="5">
    <source>
        <dbReference type="ARBA" id="ARBA00022801"/>
    </source>
</evidence>
<dbReference type="Pfam" id="PF01431">
    <property type="entry name" value="Peptidase_M13"/>
    <property type="match status" value="1"/>
</dbReference>